<accession>A0A0H4PZN9</accession>
<evidence type="ECO:0000313" key="2">
    <source>
        <dbReference type="Proteomes" id="UP000036520"/>
    </source>
</evidence>
<organism evidence="1 2">
    <name type="scientific">Cyclobacterium amurskyense</name>
    <dbReference type="NCBI Taxonomy" id="320787"/>
    <lineage>
        <taxon>Bacteria</taxon>
        <taxon>Pseudomonadati</taxon>
        <taxon>Bacteroidota</taxon>
        <taxon>Cytophagia</taxon>
        <taxon>Cytophagales</taxon>
        <taxon>Cyclobacteriaceae</taxon>
        <taxon>Cyclobacterium</taxon>
    </lineage>
</organism>
<dbReference type="EMBL" id="CP012040">
    <property type="protein sequence ID" value="AKP53877.1"/>
    <property type="molecule type" value="Genomic_DNA"/>
</dbReference>
<dbReference type="Proteomes" id="UP000036520">
    <property type="component" value="Chromosome"/>
</dbReference>
<dbReference type="STRING" id="320787.CA2015_4539"/>
<dbReference type="OrthoDB" id="1429929at2"/>
<sequence length="280" mass="32344">MHQFFRNVVYIASGLALSCTSLVPVQNLSKEALNGIGQFRELDYSFYISCIEDCTFNKTSQFEIERELDCPCESYQSADDQVYQMYLALIDYWEGLYQLSSMDINQYNLNRPMAVLGASNLIQLNEKHLMAFQKLSELSLNAVTGKYRRNKIKTYMVEADNHQQTISDKLIFVLKENLSGLMAIQEEGWYSYYKTMSYDPALNTVDKASAAEDYYNLLEKNRLRNNQIKVLTEIIGLIAEKHHQLIESGDQLNSVNFKAEIGKVSRDLHTLHYAFEQLKK</sequence>
<dbReference type="KEGG" id="camu:CA2015_4539"/>
<reference evidence="1 2" key="1">
    <citation type="submission" date="2015-07" db="EMBL/GenBank/DDBJ databases">
        <authorList>
            <person name="Kim K.M."/>
        </authorList>
    </citation>
    <scope>NUCLEOTIDE SEQUENCE [LARGE SCALE GENOMIC DNA]</scope>
    <source>
        <strain evidence="1 2">KCTC 12363</strain>
    </source>
</reference>
<gene>
    <name evidence="1" type="ORF">CA2015_4539</name>
</gene>
<name>A0A0H4PZN9_9BACT</name>
<dbReference type="AlphaFoldDB" id="A0A0H4PZN9"/>
<evidence type="ECO:0000313" key="1">
    <source>
        <dbReference type="EMBL" id="AKP53877.1"/>
    </source>
</evidence>
<dbReference type="RefSeq" id="WP_048643931.1">
    <property type="nucleotide sequence ID" value="NZ_CAXBGM010000086.1"/>
</dbReference>
<proteinExistence type="predicted"/>
<evidence type="ECO:0008006" key="3">
    <source>
        <dbReference type="Google" id="ProtNLM"/>
    </source>
</evidence>
<protein>
    <recommendedName>
        <fullName evidence="3">Lipoprotein</fullName>
    </recommendedName>
</protein>
<dbReference type="PROSITE" id="PS51257">
    <property type="entry name" value="PROKAR_LIPOPROTEIN"/>
    <property type="match status" value="1"/>
</dbReference>
<keyword evidence="2" id="KW-1185">Reference proteome</keyword>